<dbReference type="SUPFAM" id="SSF48371">
    <property type="entry name" value="ARM repeat"/>
    <property type="match status" value="1"/>
</dbReference>
<accession>A0A9Q8VC55</accession>
<reference evidence="3" key="1">
    <citation type="submission" date="2021-11" db="EMBL/GenBank/DDBJ databases">
        <title>Purpureocillium_takamizusanense_genome.</title>
        <authorList>
            <person name="Nguyen N.-H."/>
        </authorList>
    </citation>
    <scope>NUCLEOTIDE SEQUENCE</scope>
    <source>
        <strain evidence="3">PT3</strain>
    </source>
</reference>
<dbReference type="EMBL" id="CP086359">
    <property type="protein sequence ID" value="UNI20373.1"/>
    <property type="molecule type" value="Genomic_DNA"/>
</dbReference>
<dbReference type="GeneID" id="72068416"/>
<evidence type="ECO:0000313" key="4">
    <source>
        <dbReference type="Proteomes" id="UP000829364"/>
    </source>
</evidence>
<dbReference type="OrthoDB" id="6417021at2759"/>
<keyword evidence="4" id="KW-1185">Reference proteome</keyword>
<protein>
    <recommendedName>
        <fullName evidence="5">tRNA nucleotidyltransferase</fullName>
    </recommendedName>
</protein>
<dbReference type="GO" id="GO:0005634">
    <property type="term" value="C:nucleus"/>
    <property type="evidence" value="ECO:0007669"/>
    <property type="project" value="TreeGrafter"/>
</dbReference>
<name>A0A9Q8VC55_9HYPO</name>
<dbReference type="InterPro" id="IPR018870">
    <property type="entry name" value="Tti2"/>
</dbReference>
<evidence type="ECO:0000313" key="3">
    <source>
        <dbReference type="EMBL" id="UNI20373.1"/>
    </source>
</evidence>
<dbReference type="InterPro" id="IPR016024">
    <property type="entry name" value="ARM-type_fold"/>
</dbReference>
<organism evidence="3 4">
    <name type="scientific">Purpureocillium takamizusanense</name>
    <dbReference type="NCBI Taxonomy" id="2060973"/>
    <lineage>
        <taxon>Eukaryota</taxon>
        <taxon>Fungi</taxon>
        <taxon>Dikarya</taxon>
        <taxon>Ascomycota</taxon>
        <taxon>Pezizomycotina</taxon>
        <taxon>Sordariomycetes</taxon>
        <taxon>Hypocreomycetidae</taxon>
        <taxon>Hypocreales</taxon>
        <taxon>Ophiocordycipitaceae</taxon>
        <taxon>Purpureocillium</taxon>
    </lineage>
</organism>
<gene>
    <name evidence="3" type="ORF">JDV02_006467</name>
</gene>
<proteinExistence type="inferred from homology"/>
<dbReference type="AlphaFoldDB" id="A0A9Q8VC55"/>
<dbReference type="GO" id="GO:0005829">
    <property type="term" value="C:cytosol"/>
    <property type="evidence" value="ECO:0007669"/>
    <property type="project" value="TreeGrafter"/>
</dbReference>
<feature type="region of interest" description="Disordered" evidence="2">
    <location>
        <begin position="497"/>
        <end position="517"/>
    </location>
</feature>
<dbReference type="RefSeq" id="XP_047843854.1">
    <property type="nucleotide sequence ID" value="XM_047987864.1"/>
</dbReference>
<dbReference type="Proteomes" id="UP000829364">
    <property type="component" value="Chromosome 6"/>
</dbReference>
<sequence length="517" mass="57000">MNESLRSRGSLERLDLPDDMDLNDLADGRGPELWLDHAVAKLRSALDEKSRHDEMLRLHARLSNMPLSGRSGTINTEELCHVITTALLPLDQTTDLASRGPAAELALACLALLSPALDDSTLLTVIAYTEDSAPWTTEGGARLAAELIQSQLDPMRLDNFISGPLLQGYIRPMISSTTCSRLTGSGRPVQFHQNTGVSRNALPDAPWKRCEPPVMTIFGWAVEKANNTLVDEKWPLFLPALLAFTTDYDAMVREKGLRFVSIFLHKLSARILKKSGVGDLLQDAIFPTLLSLPSVTPERQSAMLLRAAYPVFLQLAEADPDPNHRFKKNVLDKVLRDGILQGYYHAVEYATIVEILLHSAASVVSCLGLSSVRHLQGLLDMAESTMTDPFAVAYPPAIEAAINLLCSIMWHCWPRMSGQAHGPRVIRAAAVCWLNLQDQEQHENELMSAGDRQLLQDRLRNLARLLMAAWGEQKPGMGQKISEAMKKEPRLTALFAEDASGMQHGDGRREQAATLPG</sequence>
<evidence type="ECO:0008006" key="5">
    <source>
        <dbReference type="Google" id="ProtNLM"/>
    </source>
</evidence>
<dbReference type="PANTHER" id="PTHR32226:SF2">
    <property type="entry name" value="TELO2-INTERACTING PROTEIN 2"/>
    <property type="match status" value="1"/>
</dbReference>
<dbReference type="GO" id="GO:0110078">
    <property type="term" value="C:TTT Hsp90 cochaperone complex"/>
    <property type="evidence" value="ECO:0007669"/>
    <property type="project" value="InterPro"/>
</dbReference>
<comment type="similarity">
    <text evidence="1">Belongs to the TTI2 family.</text>
</comment>
<dbReference type="PANTHER" id="PTHR32226">
    <property type="entry name" value="TELO2-INTERACTING PROTEIN 2"/>
    <property type="match status" value="1"/>
</dbReference>
<evidence type="ECO:0000256" key="1">
    <source>
        <dbReference type="ARBA" id="ARBA00034736"/>
    </source>
</evidence>
<dbReference type="KEGG" id="ptkz:JDV02_006467"/>
<dbReference type="Pfam" id="PF10521">
    <property type="entry name" value="Tti2"/>
    <property type="match status" value="1"/>
</dbReference>
<evidence type="ECO:0000256" key="2">
    <source>
        <dbReference type="SAM" id="MobiDB-lite"/>
    </source>
</evidence>